<accession>A0A0E9QFB6</accession>
<name>A0A0E9QFB6_ANGAN</name>
<protein>
    <submittedName>
        <fullName evidence="1">Uncharacterized protein</fullName>
    </submittedName>
</protein>
<organism evidence="1">
    <name type="scientific">Anguilla anguilla</name>
    <name type="common">European freshwater eel</name>
    <name type="synonym">Muraena anguilla</name>
    <dbReference type="NCBI Taxonomy" id="7936"/>
    <lineage>
        <taxon>Eukaryota</taxon>
        <taxon>Metazoa</taxon>
        <taxon>Chordata</taxon>
        <taxon>Craniata</taxon>
        <taxon>Vertebrata</taxon>
        <taxon>Euteleostomi</taxon>
        <taxon>Actinopterygii</taxon>
        <taxon>Neopterygii</taxon>
        <taxon>Teleostei</taxon>
        <taxon>Anguilliformes</taxon>
        <taxon>Anguillidae</taxon>
        <taxon>Anguilla</taxon>
    </lineage>
</organism>
<dbReference type="AlphaFoldDB" id="A0A0E9QFB6"/>
<evidence type="ECO:0000313" key="1">
    <source>
        <dbReference type="EMBL" id="JAH14778.1"/>
    </source>
</evidence>
<sequence length="17" mass="1762">MHSVTSHCTEAGNSSLT</sequence>
<reference evidence="1" key="2">
    <citation type="journal article" date="2015" name="Fish Shellfish Immunol.">
        <title>Early steps in the European eel (Anguilla anguilla)-Vibrio vulnificus interaction in the gills: Role of the RtxA13 toxin.</title>
        <authorList>
            <person name="Callol A."/>
            <person name="Pajuelo D."/>
            <person name="Ebbesson L."/>
            <person name="Teles M."/>
            <person name="MacKenzie S."/>
            <person name="Amaro C."/>
        </authorList>
    </citation>
    <scope>NUCLEOTIDE SEQUENCE</scope>
</reference>
<dbReference type="EMBL" id="GBXM01093799">
    <property type="protein sequence ID" value="JAH14778.1"/>
    <property type="molecule type" value="Transcribed_RNA"/>
</dbReference>
<proteinExistence type="predicted"/>
<reference evidence="1" key="1">
    <citation type="submission" date="2014-11" db="EMBL/GenBank/DDBJ databases">
        <authorList>
            <person name="Amaro Gonzalez C."/>
        </authorList>
    </citation>
    <scope>NUCLEOTIDE SEQUENCE</scope>
</reference>